<protein>
    <submittedName>
        <fullName evidence="2">Uncharacterized protein</fullName>
    </submittedName>
</protein>
<sequence length="179" mass="18983">MRRDGSKEVLAPGSEKKDRSPLLENGIVAHTTMVMKPLGDKINLNDSPVLVCDASNGVNGNPVSPPGRDALSNKPSIQNSAGANINGQNGASSVPLEVETLVCSQCLEDPNLTKVDWDPTHSPGQLLPCKDSSTSWGFDLGRAKSKSGKRHRASKNMKPTHDSSTGPKSIYPQTSSSHD</sequence>
<feature type="compositionally biased region" description="Polar residues" evidence="1">
    <location>
        <begin position="162"/>
        <end position="179"/>
    </location>
</feature>
<gene>
    <name evidence="2" type="ORF">Nepgr_016460</name>
</gene>
<dbReference type="AlphaFoldDB" id="A0AAD3SPT7"/>
<feature type="compositionally biased region" description="Basic residues" evidence="1">
    <location>
        <begin position="143"/>
        <end position="155"/>
    </location>
</feature>
<evidence type="ECO:0000313" key="3">
    <source>
        <dbReference type="Proteomes" id="UP001279734"/>
    </source>
</evidence>
<evidence type="ECO:0000313" key="2">
    <source>
        <dbReference type="EMBL" id="GMH14619.1"/>
    </source>
</evidence>
<dbReference type="EMBL" id="BSYO01000014">
    <property type="protein sequence ID" value="GMH14619.1"/>
    <property type="molecule type" value="Genomic_DNA"/>
</dbReference>
<name>A0AAD3SPT7_NEPGR</name>
<accession>A0AAD3SPT7</accession>
<feature type="region of interest" description="Disordered" evidence="1">
    <location>
        <begin position="1"/>
        <end position="24"/>
    </location>
</feature>
<comment type="caution">
    <text evidence="2">The sequence shown here is derived from an EMBL/GenBank/DDBJ whole genome shotgun (WGS) entry which is preliminary data.</text>
</comment>
<proteinExistence type="predicted"/>
<evidence type="ECO:0000256" key="1">
    <source>
        <dbReference type="SAM" id="MobiDB-lite"/>
    </source>
</evidence>
<feature type="region of interest" description="Disordered" evidence="1">
    <location>
        <begin position="138"/>
        <end position="179"/>
    </location>
</feature>
<reference evidence="2" key="1">
    <citation type="submission" date="2023-05" db="EMBL/GenBank/DDBJ databases">
        <title>Nepenthes gracilis genome sequencing.</title>
        <authorList>
            <person name="Fukushima K."/>
        </authorList>
    </citation>
    <scope>NUCLEOTIDE SEQUENCE</scope>
    <source>
        <strain evidence="2">SING2019-196</strain>
    </source>
</reference>
<keyword evidence="3" id="KW-1185">Reference proteome</keyword>
<feature type="region of interest" description="Disordered" evidence="1">
    <location>
        <begin position="60"/>
        <end position="91"/>
    </location>
</feature>
<organism evidence="2 3">
    <name type="scientific">Nepenthes gracilis</name>
    <name type="common">Slender pitcher plant</name>
    <dbReference type="NCBI Taxonomy" id="150966"/>
    <lineage>
        <taxon>Eukaryota</taxon>
        <taxon>Viridiplantae</taxon>
        <taxon>Streptophyta</taxon>
        <taxon>Embryophyta</taxon>
        <taxon>Tracheophyta</taxon>
        <taxon>Spermatophyta</taxon>
        <taxon>Magnoliopsida</taxon>
        <taxon>eudicotyledons</taxon>
        <taxon>Gunneridae</taxon>
        <taxon>Pentapetalae</taxon>
        <taxon>Caryophyllales</taxon>
        <taxon>Nepenthaceae</taxon>
        <taxon>Nepenthes</taxon>
    </lineage>
</organism>
<dbReference type="Proteomes" id="UP001279734">
    <property type="component" value="Unassembled WGS sequence"/>
</dbReference>
<feature type="compositionally biased region" description="Polar residues" evidence="1">
    <location>
        <begin position="73"/>
        <end position="91"/>
    </location>
</feature>